<feature type="region of interest" description="Disordered" evidence="1">
    <location>
        <begin position="1"/>
        <end position="22"/>
    </location>
</feature>
<protein>
    <recommendedName>
        <fullName evidence="4">Carbohydrate binding domain-containing protein</fullName>
    </recommendedName>
</protein>
<feature type="compositionally biased region" description="Polar residues" evidence="1">
    <location>
        <begin position="11"/>
        <end position="22"/>
    </location>
</feature>
<accession>A0A1I6PS93</accession>
<feature type="compositionally biased region" description="Basic and acidic residues" evidence="1">
    <location>
        <begin position="1"/>
        <end position="10"/>
    </location>
</feature>
<proteinExistence type="predicted"/>
<dbReference type="Proteomes" id="UP000198660">
    <property type="component" value="Unassembled WGS sequence"/>
</dbReference>
<name>A0A1I6PS93_9BACL</name>
<dbReference type="AlphaFoldDB" id="A0A1I6PS93"/>
<dbReference type="RefSeq" id="WP_091833777.1">
    <property type="nucleotide sequence ID" value="NZ_FPAA01000002.1"/>
</dbReference>
<evidence type="ECO:0000256" key="1">
    <source>
        <dbReference type="SAM" id="MobiDB-lite"/>
    </source>
</evidence>
<dbReference type="Gene3D" id="2.60.120.260">
    <property type="entry name" value="Galactose-binding domain-like"/>
    <property type="match status" value="1"/>
</dbReference>
<reference evidence="3" key="1">
    <citation type="submission" date="2016-10" db="EMBL/GenBank/DDBJ databases">
        <authorList>
            <person name="Varghese N."/>
            <person name="Submissions S."/>
        </authorList>
    </citation>
    <scope>NUCLEOTIDE SEQUENCE [LARGE SCALE GENOMIC DNA]</scope>
    <source>
        <strain evidence="3">DSM 45789</strain>
    </source>
</reference>
<sequence>MSKNRVKDNGFENQTLGQPVSAPWSSTNTTLVISAGSQLEGNFAALLSSGAAISQTLKPMRAGRSYTFTAGFSTLSGNTGTIDVRVGNVLRRYQASSIAGALGQYATYTFRFNAPQNEPAVLSITNNAAEDIKIDTVFILRG</sequence>
<dbReference type="OrthoDB" id="3333873at2"/>
<evidence type="ECO:0008006" key="4">
    <source>
        <dbReference type="Google" id="ProtNLM"/>
    </source>
</evidence>
<keyword evidence="3" id="KW-1185">Reference proteome</keyword>
<evidence type="ECO:0000313" key="2">
    <source>
        <dbReference type="EMBL" id="SFS43107.1"/>
    </source>
</evidence>
<organism evidence="2 3">
    <name type="scientific">Marininema halotolerans</name>
    <dbReference type="NCBI Taxonomy" id="1155944"/>
    <lineage>
        <taxon>Bacteria</taxon>
        <taxon>Bacillati</taxon>
        <taxon>Bacillota</taxon>
        <taxon>Bacilli</taxon>
        <taxon>Bacillales</taxon>
        <taxon>Thermoactinomycetaceae</taxon>
        <taxon>Marininema</taxon>
    </lineage>
</organism>
<dbReference type="EMBL" id="FPAA01000002">
    <property type="protein sequence ID" value="SFS43107.1"/>
    <property type="molecule type" value="Genomic_DNA"/>
</dbReference>
<gene>
    <name evidence="2" type="ORF">SAMN05444972_102102</name>
</gene>
<evidence type="ECO:0000313" key="3">
    <source>
        <dbReference type="Proteomes" id="UP000198660"/>
    </source>
</evidence>